<dbReference type="InterPro" id="IPR000620">
    <property type="entry name" value="EamA_dom"/>
</dbReference>
<feature type="transmembrane region" description="Helical" evidence="1">
    <location>
        <begin position="6"/>
        <end position="22"/>
    </location>
</feature>
<feature type="transmembrane region" description="Helical" evidence="1">
    <location>
        <begin position="61"/>
        <end position="79"/>
    </location>
</feature>
<feature type="transmembrane region" description="Helical" evidence="1">
    <location>
        <begin position="116"/>
        <end position="134"/>
    </location>
</feature>
<feature type="transmembrane region" description="Helical" evidence="1">
    <location>
        <begin position="241"/>
        <end position="262"/>
    </location>
</feature>
<feature type="domain" description="EamA" evidence="2">
    <location>
        <begin position="4"/>
        <end position="133"/>
    </location>
</feature>
<keyword evidence="1" id="KW-0812">Transmembrane</keyword>
<reference evidence="3 4" key="1">
    <citation type="submission" date="2022-06" db="EMBL/GenBank/DDBJ databases">
        <authorList>
            <person name="Xuan X."/>
        </authorList>
    </citation>
    <scope>NUCLEOTIDE SEQUENCE [LARGE SCALE GENOMIC DNA]</scope>
    <source>
        <strain evidence="3 4">2V75</strain>
    </source>
</reference>
<feature type="transmembrane region" description="Helical" evidence="1">
    <location>
        <begin position="178"/>
        <end position="197"/>
    </location>
</feature>
<dbReference type="Pfam" id="PF00892">
    <property type="entry name" value="EamA"/>
    <property type="match status" value="2"/>
</dbReference>
<feature type="transmembrane region" description="Helical" evidence="1">
    <location>
        <begin position="146"/>
        <end position="166"/>
    </location>
</feature>
<evidence type="ECO:0000259" key="2">
    <source>
        <dbReference type="Pfam" id="PF00892"/>
    </source>
</evidence>
<dbReference type="RefSeq" id="WP_252740114.1">
    <property type="nucleotide sequence ID" value="NZ_JAMXIB010000001.1"/>
</dbReference>
<evidence type="ECO:0000313" key="3">
    <source>
        <dbReference type="EMBL" id="MCO5723747.1"/>
    </source>
</evidence>
<dbReference type="Proteomes" id="UP001206312">
    <property type="component" value="Unassembled WGS sequence"/>
</dbReference>
<feature type="domain" description="EamA" evidence="2">
    <location>
        <begin position="179"/>
        <end position="285"/>
    </location>
</feature>
<keyword evidence="1" id="KW-1133">Transmembrane helix</keyword>
<dbReference type="SUPFAM" id="SSF103481">
    <property type="entry name" value="Multidrug resistance efflux transporter EmrE"/>
    <property type="match status" value="2"/>
</dbReference>
<proteinExistence type="predicted"/>
<sequence length="287" mass="31178">MLDLFLSILCSSLIFVVFKLFDTYRVATFHAIVANYLTALLTGLALYGGSLGPSELPQQPWLAGAAILGGIFILIFNLMARTSQRLGVSVASIATKMSLVIPVIAGLLLYGEHLSAMKVLGILMALVAVYFASLKNEKFRFSRRALYLPFFVFLGSGVIDTSIKYLQATQVPEAEYPIFSATIFGFAALTGLGVLLLRSPADLLRWRPANLLGGIVLGVPNYFSIYFLLRALQHGGLNSASVFTLNNVTIVMLTTLLGILLFRETMSPKNWMGVALAVLSIVVISLF</sequence>
<organism evidence="3 4">
    <name type="scientific">Robiginitalea marina</name>
    <dbReference type="NCBI Taxonomy" id="2954105"/>
    <lineage>
        <taxon>Bacteria</taxon>
        <taxon>Pseudomonadati</taxon>
        <taxon>Bacteroidota</taxon>
        <taxon>Flavobacteriia</taxon>
        <taxon>Flavobacteriales</taxon>
        <taxon>Flavobacteriaceae</taxon>
        <taxon>Robiginitalea</taxon>
    </lineage>
</organism>
<feature type="transmembrane region" description="Helical" evidence="1">
    <location>
        <begin position="29"/>
        <end position="49"/>
    </location>
</feature>
<dbReference type="InterPro" id="IPR037185">
    <property type="entry name" value="EmrE-like"/>
</dbReference>
<keyword evidence="1" id="KW-0472">Membrane</keyword>
<comment type="caution">
    <text evidence="3">The sequence shown here is derived from an EMBL/GenBank/DDBJ whole genome shotgun (WGS) entry which is preliminary data.</text>
</comment>
<evidence type="ECO:0000256" key="1">
    <source>
        <dbReference type="SAM" id="Phobius"/>
    </source>
</evidence>
<dbReference type="EMBL" id="JAMXIB010000001">
    <property type="protein sequence ID" value="MCO5723747.1"/>
    <property type="molecule type" value="Genomic_DNA"/>
</dbReference>
<accession>A0ABT1AVV5</accession>
<protein>
    <submittedName>
        <fullName evidence="3">DMT family transporter</fullName>
    </submittedName>
</protein>
<feature type="transmembrane region" description="Helical" evidence="1">
    <location>
        <begin position="209"/>
        <end position="229"/>
    </location>
</feature>
<gene>
    <name evidence="3" type="ORF">NG653_02685</name>
</gene>
<name>A0ABT1AVV5_9FLAO</name>
<feature type="transmembrane region" description="Helical" evidence="1">
    <location>
        <begin position="86"/>
        <end position="110"/>
    </location>
</feature>
<keyword evidence="4" id="KW-1185">Reference proteome</keyword>
<dbReference type="Gene3D" id="1.10.3730.20">
    <property type="match status" value="1"/>
</dbReference>
<evidence type="ECO:0000313" key="4">
    <source>
        <dbReference type="Proteomes" id="UP001206312"/>
    </source>
</evidence>